<dbReference type="AlphaFoldDB" id="A0ABD3G408"/>
<sequence length="111" mass="12093">MVVLTQAGEVRVAVMAQSCKAMLILIYMTVAIEGLVREMVPVLTNCLMLVVLSYVVPVFANCRMLVVLSYVTCVVLTYVMRLCVAVPALVVLTRVAAVETPVTNTSVRRTT</sequence>
<evidence type="ECO:0000313" key="3">
    <source>
        <dbReference type="Proteomes" id="UP001632037"/>
    </source>
</evidence>
<proteinExistence type="predicted"/>
<reference evidence="2 3" key="1">
    <citation type="submission" date="2024-09" db="EMBL/GenBank/DDBJ databases">
        <title>Genome sequencing and assembly of Phytophthora oleae, isolate VK10A, causative agent of rot of olive drupes.</title>
        <authorList>
            <person name="Conti Taguali S."/>
            <person name="Riolo M."/>
            <person name="La Spada F."/>
            <person name="Cacciola S.O."/>
            <person name="Dionisio G."/>
        </authorList>
    </citation>
    <scope>NUCLEOTIDE SEQUENCE [LARGE SCALE GENOMIC DNA]</scope>
    <source>
        <strain evidence="2 3">VK10A</strain>
    </source>
</reference>
<comment type="caution">
    <text evidence="2">The sequence shown here is derived from an EMBL/GenBank/DDBJ whole genome shotgun (WGS) entry which is preliminary data.</text>
</comment>
<keyword evidence="1" id="KW-1133">Transmembrane helix</keyword>
<protein>
    <submittedName>
        <fullName evidence="2">Uncharacterized protein</fullName>
    </submittedName>
</protein>
<name>A0ABD3G408_9STRA</name>
<gene>
    <name evidence="2" type="ORF">V7S43_002239</name>
</gene>
<evidence type="ECO:0000256" key="1">
    <source>
        <dbReference type="SAM" id="Phobius"/>
    </source>
</evidence>
<dbReference type="Proteomes" id="UP001632037">
    <property type="component" value="Unassembled WGS sequence"/>
</dbReference>
<feature type="transmembrane region" description="Helical" evidence="1">
    <location>
        <begin position="42"/>
        <end position="60"/>
    </location>
</feature>
<keyword evidence="1" id="KW-0472">Membrane</keyword>
<dbReference type="EMBL" id="JBIMZQ010000003">
    <property type="protein sequence ID" value="KAL3672937.1"/>
    <property type="molecule type" value="Genomic_DNA"/>
</dbReference>
<feature type="transmembrane region" description="Helical" evidence="1">
    <location>
        <begin position="66"/>
        <end position="92"/>
    </location>
</feature>
<organism evidence="2 3">
    <name type="scientific">Phytophthora oleae</name>
    <dbReference type="NCBI Taxonomy" id="2107226"/>
    <lineage>
        <taxon>Eukaryota</taxon>
        <taxon>Sar</taxon>
        <taxon>Stramenopiles</taxon>
        <taxon>Oomycota</taxon>
        <taxon>Peronosporomycetes</taxon>
        <taxon>Peronosporales</taxon>
        <taxon>Peronosporaceae</taxon>
        <taxon>Phytophthora</taxon>
    </lineage>
</organism>
<evidence type="ECO:0000313" key="2">
    <source>
        <dbReference type="EMBL" id="KAL3672937.1"/>
    </source>
</evidence>
<keyword evidence="1" id="KW-0812">Transmembrane</keyword>
<keyword evidence="3" id="KW-1185">Reference proteome</keyword>
<feature type="transmembrane region" description="Helical" evidence="1">
    <location>
        <begin position="12"/>
        <end position="30"/>
    </location>
</feature>
<accession>A0ABD3G408</accession>